<evidence type="ECO:0000256" key="7">
    <source>
        <dbReference type="ARBA" id="ARBA00023056"/>
    </source>
</evidence>
<comment type="pathway">
    <text evidence="3 8">Glycan biosynthesis; glycogen biosynthesis.</text>
</comment>
<dbReference type="RefSeq" id="WP_183728581.1">
    <property type="nucleotide sequence ID" value="NZ_JACHID010000001.1"/>
</dbReference>
<name>A0A7W7Y2K3_9BACT</name>
<keyword evidence="6 8" id="KW-0808">Transferase</keyword>
<evidence type="ECO:0000256" key="2">
    <source>
        <dbReference type="ARBA" id="ARBA00002764"/>
    </source>
</evidence>
<dbReference type="NCBIfam" id="TIGR02095">
    <property type="entry name" value="glgA"/>
    <property type="match status" value="1"/>
</dbReference>
<dbReference type="GO" id="GO:0005978">
    <property type="term" value="P:glycogen biosynthetic process"/>
    <property type="evidence" value="ECO:0007669"/>
    <property type="project" value="UniProtKB-UniRule"/>
</dbReference>
<comment type="similarity">
    <text evidence="4 8">Belongs to the glycosyltransferase 1 family. Bacterial/plant glycogen synthase subfamily.</text>
</comment>
<dbReference type="GO" id="GO:0004373">
    <property type="term" value="F:alpha-1,4-glucan glucosyltransferase (UDP-glucose donor) activity"/>
    <property type="evidence" value="ECO:0007669"/>
    <property type="project" value="InterPro"/>
</dbReference>
<proteinExistence type="inferred from homology"/>
<feature type="binding site" evidence="8">
    <location>
        <position position="18"/>
    </location>
    <ligand>
        <name>ADP-alpha-D-glucose</name>
        <dbReference type="ChEBI" id="CHEBI:57498"/>
    </ligand>
</feature>
<evidence type="ECO:0000256" key="3">
    <source>
        <dbReference type="ARBA" id="ARBA00004964"/>
    </source>
</evidence>
<comment type="caution">
    <text evidence="11">The sequence shown here is derived from an EMBL/GenBank/DDBJ whole genome shotgun (WGS) entry which is preliminary data.</text>
</comment>
<evidence type="ECO:0000256" key="4">
    <source>
        <dbReference type="ARBA" id="ARBA00010281"/>
    </source>
</evidence>
<keyword evidence="12" id="KW-1185">Reference proteome</keyword>
<dbReference type="Gene3D" id="3.40.50.2000">
    <property type="entry name" value="Glycogen Phosphorylase B"/>
    <property type="match status" value="2"/>
</dbReference>
<protein>
    <recommendedName>
        <fullName evidence="8">Glycogen synthase</fullName>
        <ecNumber evidence="8">2.4.1.21</ecNumber>
    </recommendedName>
    <alternativeName>
        <fullName evidence="8">Starch [bacterial glycogen] synthase</fullName>
    </alternativeName>
</protein>
<evidence type="ECO:0000259" key="10">
    <source>
        <dbReference type="Pfam" id="PF08323"/>
    </source>
</evidence>
<dbReference type="PANTHER" id="PTHR45825">
    <property type="entry name" value="GRANULE-BOUND STARCH SYNTHASE 1, CHLOROPLASTIC/AMYLOPLASTIC"/>
    <property type="match status" value="1"/>
</dbReference>
<comment type="function">
    <text evidence="2 8">Synthesizes alpha-1,4-glucan chains using ADP-glucose.</text>
</comment>
<dbReference type="NCBIfam" id="NF001899">
    <property type="entry name" value="PRK00654.1-2"/>
    <property type="match status" value="1"/>
</dbReference>
<keyword evidence="7 8" id="KW-0320">Glycogen biosynthesis</keyword>
<dbReference type="Pfam" id="PF00534">
    <property type="entry name" value="Glycos_transf_1"/>
    <property type="match status" value="1"/>
</dbReference>
<keyword evidence="5 8" id="KW-0328">Glycosyltransferase</keyword>
<dbReference type="Pfam" id="PF08323">
    <property type="entry name" value="Glyco_transf_5"/>
    <property type="match status" value="1"/>
</dbReference>
<dbReference type="InterPro" id="IPR011835">
    <property type="entry name" value="GS/SS"/>
</dbReference>
<dbReference type="UniPathway" id="UPA00164"/>
<accession>A0A7W7Y2K3</accession>
<evidence type="ECO:0000259" key="9">
    <source>
        <dbReference type="Pfam" id="PF00534"/>
    </source>
</evidence>
<dbReference type="AlphaFoldDB" id="A0A7W7Y2K3"/>
<dbReference type="HAMAP" id="MF_00484">
    <property type="entry name" value="Glycogen_synth"/>
    <property type="match status" value="1"/>
</dbReference>
<dbReference type="GO" id="GO:0009011">
    <property type="term" value="F:alpha-1,4-glucan glucosyltransferase (ADP-glucose donor) activity"/>
    <property type="evidence" value="ECO:0007669"/>
    <property type="project" value="UniProtKB-UniRule"/>
</dbReference>
<comment type="catalytic activity">
    <reaction evidence="1 8">
        <text>[(1-&gt;4)-alpha-D-glucosyl](n) + ADP-alpha-D-glucose = [(1-&gt;4)-alpha-D-glucosyl](n+1) + ADP + H(+)</text>
        <dbReference type="Rhea" id="RHEA:18189"/>
        <dbReference type="Rhea" id="RHEA-COMP:9584"/>
        <dbReference type="Rhea" id="RHEA-COMP:9587"/>
        <dbReference type="ChEBI" id="CHEBI:15378"/>
        <dbReference type="ChEBI" id="CHEBI:15444"/>
        <dbReference type="ChEBI" id="CHEBI:57498"/>
        <dbReference type="ChEBI" id="CHEBI:456216"/>
        <dbReference type="EC" id="2.4.1.21"/>
    </reaction>
</comment>
<evidence type="ECO:0000256" key="1">
    <source>
        <dbReference type="ARBA" id="ARBA00001478"/>
    </source>
</evidence>
<dbReference type="PANTHER" id="PTHR45825:SF11">
    <property type="entry name" value="ALPHA AMYLASE DOMAIN-CONTAINING PROTEIN"/>
    <property type="match status" value="1"/>
</dbReference>
<feature type="domain" description="Starch synthase catalytic" evidence="10">
    <location>
        <begin position="5"/>
        <end position="241"/>
    </location>
</feature>
<evidence type="ECO:0000313" key="12">
    <source>
        <dbReference type="Proteomes" id="UP000528322"/>
    </source>
</evidence>
<dbReference type="CDD" id="cd03791">
    <property type="entry name" value="GT5_Glycogen_synthase_DULL1-like"/>
    <property type="match status" value="1"/>
</dbReference>
<evidence type="ECO:0000256" key="5">
    <source>
        <dbReference type="ARBA" id="ARBA00022676"/>
    </source>
</evidence>
<reference evidence="11 12" key="1">
    <citation type="submission" date="2020-08" db="EMBL/GenBank/DDBJ databases">
        <title>Genomic Encyclopedia of Type Strains, Phase IV (KMG-IV): sequencing the most valuable type-strain genomes for metagenomic binning, comparative biology and taxonomic classification.</title>
        <authorList>
            <person name="Goeker M."/>
        </authorList>
    </citation>
    <scope>NUCLEOTIDE SEQUENCE [LARGE SCALE GENOMIC DNA]</scope>
    <source>
        <strain evidence="11 12">DSM 22071</strain>
    </source>
</reference>
<dbReference type="InterPro" id="IPR001296">
    <property type="entry name" value="Glyco_trans_1"/>
</dbReference>
<sequence>METLNILFVSSEVEPFAKSGGLADVSSALPRALKNKGVNIKVVMPLYGCVNRERYNIEKCMDSLCVHMGNCEEWFSLYHTIHHGLDIYFIDFEKYFGRQELYHTSQGEFADNPWRFAFFCHAALQVAKDLDFRPNVVHCNDWQTALIPALLKFSGDAFFTSTKSLLTIHNIGYQGVFDTEVLSYAGVPPHQFHSGTFESYGAVNFLKGGIVFSDAVTTVSPTYSREICEPIGSGGLHHVLQDKADRLVGILNGVDYRLWSPSTDPHIPQRYHVYNLQGKQRNKRALQERFGLEVRDNMALFGFVGRFAEQKGLDLLRESIEAAVVNMECQVVVVGSGERHFENFFSALPEKFPGRIGCYIGYSEELAHLVEAGADFFLMPSLYEPCGLNQLYSLAYGTLPIVRETGGLADTVENYDEFTGNGTGFTFREISASALYDTIGWAVSTYYDRPRHIEQMRIRAMKRDFSWDKPARQYKELYAILVNEF</sequence>
<dbReference type="EC" id="2.4.1.21" evidence="8"/>
<dbReference type="InterPro" id="IPR013534">
    <property type="entry name" value="Starch_synth_cat_dom"/>
</dbReference>
<organism evidence="11 12">
    <name type="scientific">Desulfurispira natronophila</name>
    <dbReference type="NCBI Taxonomy" id="682562"/>
    <lineage>
        <taxon>Bacteria</taxon>
        <taxon>Pseudomonadati</taxon>
        <taxon>Chrysiogenota</taxon>
        <taxon>Chrysiogenia</taxon>
        <taxon>Chrysiogenales</taxon>
        <taxon>Chrysiogenaceae</taxon>
        <taxon>Desulfurispira</taxon>
    </lineage>
</organism>
<feature type="domain" description="Glycosyl transferase family 1" evidence="9">
    <location>
        <begin position="288"/>
        <end position="446"/>
    </location>
</feature>
<evidence type="ECO:0000313" key="11">
    <source>
        <dbReference type="EMBL" id="MBB5020916.1"/>
    </source>
</evidence>
<evidence type="ECO:0000256" key="6">
    <source>
        <dbReference type="ARBA" id="ARBA00022679"/>
    </source>
</evidence>
<evidence type="ECO:0000256" key="8">
    <source>
        <dbReference type="HAMAP-Rule" id="MF_00484"/>
    </source>
</evidence>
<dbReference type="EMBL" id="JACHID010000001">
    <property type="protein sequence ID" value="MBB5020916.1"/>
    <property type="molecule type" value="Genomic_DNA"/>
</dbReference>
<gene>
    <name evidence="8" type="primary">glgA</name>
    <name evidence="11" type="ORF">HNR37_000219</name>
</gene>
<dbReference type="SUPFAM" id="SSF53756">
    <property type="entry name" value="UDP-Glycosyltransferase/glycogen phosphorylase"/>
    <property type="match status" value="1"/>
</dbReference>
<dbReference type="Proteomes" id="UP000528322">
    <property type="component" value="Unassembled WGS sequence"/>
</dbReference>